<dbReference type="InterPro" id="IPR001879">
    <property type="entry name" value="GPCR_2_extracellular_dom"/>
</dbReference>
<dbReference type="Proteomes" id="UP001558613">
    <property type="component" value="Unassembled WGS sequence"/>
</dbReference>
<dbReference type="Pfam" id="PF02793">
    <property type="entry name" value="HRM"/>
    <property type="match status" value="1"/>
</dbReference>
<accession>A0ABR3N0U3</accession>
<sequence>PFLNTKYAKFGLASFPAALPEVTARSDPSSVLPNIAVEFCSPITDSFITWPKTRQGLVAKQPCPPGTIGMAVFTCLGPEGLWDQQGPDLSNCTSTWVNIINQKIRAGEPAAIISRELSEQTKGQMHAGDITYTVRAMGHLIDLLDVQLRNLTPGGKDSAARSLNKLQKRERSCRYFVQECRLEKHSCSQINSRLQLFLLELCCCILSGHVTVSLPSMHLMIVEQQLS</sequence>
<reference evidence="2 3" key="1">
    <citation type="submission" date="2023-09" db="EMBL/GenBank/DDBJ databases">
        <authorList>
            <person name="Wang M."/>
        </authorList>
    </citation>
    <scope>NUCLEOTIDE SEQUENCE [LARGE SCALE GENOMIC DNA]</scope>
    <source>
        <strain evidence="2">GT-2023</strain>
        <tissue evidence="2">Liver</tissue>
    </source>
</reference>
<dbReference type="Gene3D" id="4.10.1240.10">
    <property type="entry name" value="GPCR, family 2, extracellular hormone receptor domain"/>
    <property type="match status" value="1"/>
</dbReference>
<dbReference type="PROSITE" id="PS50227">
    <property type="entry name" value="G_PROTEIN_RECEP_F2_3"/>
    <property type="match status" value="1"/>
</dbReference>
<evidence type="ECO:0000313" key="2">
    <source>
        <dbReference type="EMBL" id="KAL1270502.1"/>
    </source>
</evidence>
<feature type="non-terminal residue" evidence="2">
    <location>
        <position position="1"/>
    </location>
</feature>
<feature type="domain" description="G-protein coupled receptors family 2 profile 1" evidence="1">
    <location>
        <begin position="39"/>
        <end position="96"/>
    </location>
</feature>
<protein>
    <recommendedName>
        <fullName evidence="1">G-protein coupled receptors family 2 profile 1 domain-containing protein</fullName>
    </recommendedName>
</protein>
<keyword evidence="3" id="KW-1185">Reference proteome</keyword>
<dbReference type="InterPro" id="IPR036445">
    <property type="entry name" value="GPCR_2_extracell_dom_sf"/>
</dbReference>
<dbReference type="Gene3D" id="1.25.40.610">
    <property type="match status" value="1"/>
</dbReference>
<proteinExistence type="predicted"/>
<comment type="caution">
    <text evidence="2">The sequence shown here is derived from an EMBL/GenBank/DDBJ whole genome shotgun (WGS) entry which is preliminary data.</text>
</comment>
<organism evidence="2 3">
    <name type="scientific">Cirrhinus molitorella</name>
    <name type="common">mud carp</name>
    <dbReference type="NCBI Taxonomy" id="172907"/>
    <lineage>
        <taxon>Eukaryota</taxon>
        <taxon>Metazoa</taxon>
        <taxon>Chordata</taxon>
        <taxon>Craniata</taxon>
        <taxon>Vertebrata</taxon>
        <taxon>Euteleostomi</taxon>
        <taxon>Actinopterygii</taxon>
        <taxon>Neopterygii</taxon>
        <taxon>Teleostei</taxon>
        <taxon>Ostariophysi</taxon>
        <taxon>Cypriniformes</taxon>
        <taxon>Cyprinidae</taxon>
        <taxon>Labeoninae</taxon>
        <taxon>Labeonini</taxon>
        <taxon>Cirrhinus</taxon>
    </lineage>
</organism>
<evidence type="ECO:0000313" key="3">
    <source>
        <dbReference type="Proteomes" id="UP001558613"/>
    </source>
</evidence>
<gene>
    <name evidence="2" type="ORF">QQF64_029518</name>
</gene>
<evidence type="ECO:0000259" key="1">
    <source>
        <dbReference type="PROSITE" id="PS50227"/>
    </source>
</evidence>
<dbReference type="EMBL" id="JAYMGO010000007">
    <property type="protein sequence ID" value="KAL1270502.1"/>
    <property type="molecule type" value="Genomic_DNA"/>
</dbReference>
<name>A0ABR3N0U3_9TELE</name>
<dbReference type="SUPFAM" id="SSF111418">
    <property type="entry name" value="Hormone receptor domain"/>
    <property type="match status" value="1"/>
</dbReference>
<dbReference type="SMART" id="SM00008">
    <property type="entry name" value="HormR"/>
    <property type="match status" value="1"/>
</dbReference>